<evidence type="ECO:0000313" key="5">
    <source>
        <dbReference type="Proteomes" id="UP001350005"/>
    </source>
</evidence>
<feature type="coiled-coil region" evidence="1">
    <location>
        <begin position="338"/>
        <end position="426"/>
    </location>
</feature>
<feature type="coiled-coil region" evidence="1">
    <location>
        <begin position="1421"/>
        <end position="1476"/>
    </location>
</feature>
<evidence type="ECO:0000256" key="2">
    <source>
        <dbReference type="SAM" id="MobiDB-lite"/>
    </source>
</evidence>
<name>A0ABU7R311_9FLAO</name>
<dbReference type="EMBL" id="JAZGJU010000040">
    <property type="protein sequence ID" value="MEE6129173.1"/>
    <property type="molecule type" value="Genomic_DNA"/>
</dbReference>
<feature type="coiled-coil region" evidence="1">
    <location>
        <begin position="1130"/>
        <end position="1157"/>
    </location>
</feature>
<dbReference type="Pfam" id="PF20155">
    <property type="entry name" value="TMP_3"/>
    <property type="match status" value="1"/>
</dbReference>
<comment type="caution">
    <text evidence="4">The sequence shown here is derived from an EMBL/GenBank/DDBJ whole genome shotgun (WGS) entry which is preliminary data.</text>
</comment>
<sequence>MTQGALHFDALLSVNNFDQGITRIKNGIREASGLAVKEAQVMDSAFKNLGTAIGGYLSAQTLFSFTKELINVRGEFQKTEIAFTTMLGNADKAKQLMGQMVDLAAKTPFSLQDVSAGAKQLLAFQVPAKDIVNTLTRLGNIAAGLNVPLERINLIYGQVKAKNKLMGQELLQFTEAGIPMIAELANKFGKTESEITDMVSAGKIGFKDVQDVLFKMTNEGGMFFELMEKQSASLSGKVANLGDAWDQMLNKIGQSNEGLLYSGIEQLTMLVERYDAVIDAIQTIILSYGAYKAAIIVTAAAQSMANKTLATEIGLLSFSQRMKLGRAIVTQRQTAATLAEAQAEKASLSTKYATLQAEISSLAVKKQKAVALATERAQSLANARIQLANAQAELAAIRSTGTARQINIATRNVEKAQNTVIAAQESAEISRKAALTTASKFYNAQKEIEVTATALNTAAKNVDTAAEIANTAAKTANTIATQRLTIAQTLQTVAMTAAARAAAFLNATLFANPYALATALIVALSYAVYKYNTALTVAEESQKRMNEDAKTQIATIKEQEVKISSLIKVLQDQTTTEEKRKSVLKQLHTITNGRLDQLDLEAVKTGKASDMIRAYIETLKLEAEAKRYVNEIGRNTADIEDLKNNRDKFGFGDLWDDFTDFKSGFNWSLKDRKKERVDRIVKEKEEENKDLEKKLDALAKKGVNISETEINEDKPKSSGPRKGTQRWYEEEVARLQEANKDLLVNSKEWLKNKALIEKYGKLINPDKARKENKQLAEIFPFGTPKQIQQQIQLLDEAMALVENGMVKIRKLDKYGKDKDEKGNPYLTGEIISLEAAGKRREQLEERYNSLAYKNFQERTNEAERQWNNYYRMVEYYGKKSADSQYKNLINGVQSYMEFLGQQLLVLEEKRDNGILTEQEKKDIIFIQEKMRDLSGEETPLENFKRSIQDSLKSLPSLVDQIDYINTAIEKNRTTSQSNSPDFFGKNRFLEEQKRNILQQQKDTYETFIQEQQKFEDKKISIQQKYENIRKLLGENSSKYSEKQLLDLVDKSYKAESKEIANAAFENIQKNELWIKAFEDLGKVGPKTLLRLKKSLQDIIATNKNLSATDLKVIQDQIIKIDDAISSKNPFARLEDSIKKYREEKKKLSDAERKYGKESVEFNNQLDITRNSLAEIFTVSGAAIKGVIGFSANLGDAFGALSEDAKKTLSDIEQLAEGVTNTITGYINKDYGQMLSGIIQMVGSLTKMLNGDDDRDFMIRSWARSINDLKTAYEQLNREIKKTAGNAQFDKQRELLRNLEAQKDAVQRQLKLEEDKKKPDADKKNEYKNQIADINGQIEDLVDGITEKIAGTNFRDLASQLADALTDAFEKGEDAALSYEKIVSDVMRNAVQEALKVSILEPATKKIVDRLITSLGYGSGNASDYQKKIADAEKLLKDYEKEQEQEFLKEGAQSYRFKELTQLIKDLKARIDVLKTQSNTSQLDGMFDGLTKEERDKLTGLGETAMKQYMEALKQYQDLFGSAAENAQGMKGDIKGVTEKTAGALEGQINAVRIIIAQMLKIHQTNQDLFKSQLNVLSQIEANTRHLIQMRKDLAEMNSKIKPGLAGIP</sequence>
<accession>A0ABU7R311</accession>
<dbReference type="RefSeq" id="WP_330937481.1">
    <property type="nucleotide sequence ID" value="NZ_JAZGJU010000040.1"/>
</dbReference>
<keyword evidence="1" id="KW-0175">Coiled coil</keyword>
<dbReference type="NCBIfam" id="TIGR02675">
    <property type="entry name" value="tape_meas_nterm"/>
    <property type="match status" value="1"/>
</dbReference>
<evidence type="ECO:0000256" key="1">
    <source>
        <dbReference type="SAM" id="Coils"/>
    </source>
</evidence>
<protein>
    <submittedName>
        <fullName evidence="4">Tape measure protein</fullName>
    </submittedName>
</protein>
<evidence type="ECO:0000313" key="4">
    <source>
        <dbReference type="EMBL" id="MEE6129173.1"/>
    </source>
</evidence>
<feature type="domain" description="Tape measure protein N-terminal" evidence="3">
    <location>
        <begin position="67"/>
        <end position="253"/>
    </location>
</feature>
<dbReference type="Proteomes" id="UP001350005">
    <property type="component" value="Unassembled WGS sequence"/>
</dbReference>
<evidence type="ECO:0000259" key="3">
    <source>
        <dbReference type="Pfam" id="PF20155"/>
    </source>
</evidence>
<dbReference type="InterPro" id="IPR013491">
    <property type="entry name" value="Tape_meas_N"/>
</dbReference>
<organism evidence="4 5">
    <name type="scientific">Chryseobacterium arthrosphaerae</name>
    <dbReference type="NCBI Taxonomy" id="651561"/>
    <lineage>
        <taxon>Bacteria</taxon>
        <taxon>Pseudomonadati</taxon>
        <taxon>Bacteroidota</taxon>
        <taxon>Flavobacteriia</taxon>
        <taxon>Flavobacteriales</taxon>
        <taxon>Weeksellaceae</taxon>
        <taxon>Chryseobacterium group</taxon>
        <taxon>Chryseobacterium</taxon>
    </lineage>
</organism>
<feature type="coiled-coil region" evidence="1">
    <location>
        <begin position="670"/>
        <end position="701"/>
    </location>
</feature>
<feature type="region of interest" description="Disordered" evidence="2">
    <location>
        <begin position="706"/>
        <end position="725"/>
    </location>
</feature>
<feature type="coiled-coil region" evidence="1">
    <location>
        <begin position="1258"/>
        <end position="1343"/>
    </location>
</feature>
<keyword evidence="5" id="KW-1185">Reference proteome</keyword>
<proteinExistence type="predicted"/>
<reference evidence="4 5" key="1">
    <citation type="submission" date="2024-01" db="EMBL/GenBank/DDBJ databases">
        <title>Whole genome of Chryseobacterium arthrosphaerae NNCa 2741.</title>
        <authorList>
            <person name="Boriskina E.V."/>
            <person name="Gordinskaya N.A."/>
            <person name="Kropotov V.S."/>
            <person name="Alekseeva A.E."/>
            <person name="Makhova M.A."/>
            <person name="Kryazhev D.V."/>
            <person name="Shkurkina I.S."/>
        </authorList>
    </citation>
    <scope>NUCLEOTIDE SEQUENCE [LARGE SCALE GENOMIC DNA]</scope>
    <source>
        <strain evidence="4 5">NNCa 2741</strain>
    </source>
</reference>
<gene>
    <name evidence="4" type="ORF">V2E39_17370</name>
</gene>